<dbReference type="EMBL" id="CP024923">
    <property type="protein sequence ID" value="ATY31950.1"/>
    <property type="molecule type" value="Genomic_DNA"/>
</dbReference>
<dbReference type="InterPro" id="IPR006143">
    <property type="entry name" value="RND_pump_MFP"/>
</dbReference>
<dbReference type="KEGG" id="sphc:CVN68_08175"/>
<dbReference type="Gene3D" id="2.40.50.100">
    <property type="match status" value="1"/>
</dbReference>
<dbReference type="Proteomes" id="UP000229081">
    <property type="component" value="Chromosome"/>
</dbReference>
<dbReference type="Gene3D" id="1.10.287.470">
    <property type="entry name" value="Helix hairpin bin"/>
    <property type="match status" value="1"/>
</dbReference>
<proteinExistence type="inferred from homology"/>
<evidence type="ECO:0000256" key="1">
    <source>
        <dbReference type="ARBA" id="ARBA00009477"/>
    </source>
</evidence>
<comment type="similarity">
    <text evidence="1">Belongs to the membrane fusion protein (MFP) (TC 8.A.1) family.</text>
</comment>
<evidence type="ECO:0000259" key="2">
    <source>
        <dbReference type="Pfam" id="PF25917"/>
    </source>
</evidence>
<dbReference type="NCBIfam" id="TIGR01730">
    <property type="entry name" value="RND_mfp"/>
    <property type="match status" value="1"/>
</dbReference>
<feature type="domain" description="Multidrug resistance protein MdtA-like barrel-sandwich hybrid" evidence="2">
    <location>
        <begin position="50"/>
        <end position="182"/>
    </location>
</feature>
<dbReference type="Gene3D" id="2.40.420.20">
    <property type="match status" value="1"/>
</dbReference>
<dbReference type="GO" id="GO:0015562">
    <property type="term" value="F:efflux transmembrane transporter activity"/>
    <property type="evidence" value="ECO:0007669"/>
    <property type="project" value="TreeGrafter"/>
</dbReference>
<evidence type="ECO:0000313" key="3">
    <source>
        <dbReference type="EMBL" id="ATY31950.1"/>
    </source>
</evidence>
<dbReference type="Pfam" id="PF25917">
    <property type="entry name" value="BSH_RND"/>
    <property type="match status" value="1"/>
</dbReference>
<dbReference type="PANTHER" id="PTHR30469">
    <property type="entry name" value="MULTIDRUG RESISTANCE PROTEIN MDTA"/>
    <property type="match status" value="1"/>
</dbReference>
<dbReference type="SUPFAM" id="SSF111369">
    <property type="entry name" value="HlyD-like secretion proteins"/>
    <property type="match status" value="1"/>
</dbReference>
<gene>
    <name evidence="3" type="ORF">CVN68_08175</name>
</gene>
<protein>
    <submittedName>
        <fullName evidence="3">Efflux RND transporter periplasmic adaptor subunit</fullName>
    </submittedName>
</protein>
<accession>A0A2K8MDI2</accession>
<dbReference type="InterPro" id="IPR058625">
    <property type="entry name" value="MdtA-like_BSH"/>
</dbReference>
<evidence type="ECO:0000313" key="4">
    <source>
        <dbReference type="Proteomes" id="UP000229081"/>
    </source>
</evidence>
<organism evidence="3 4">
    <name type="scientific">Sphingomonas psychrotolerans</name>
    <dbReference type="NCBI Taxonomy" id="1327635"/>
    <lineage>
        <taxon>Bacteria</taxon>
        <taxon>Pseudomonadati</taxon>
        <taxon>Pseudomonadota</taxon>
        <taxon>Alphaproteobacteria</taxon>
        <taxon>Sphingomonadales</taxon>
        <taxon>Sphingomonadaceae</taxon>
        <taxon>Sphingomonas</taxon>
    </lineage>
</organism>
<reference evidence="3 4" key="1">
    <citation type="submission" date="2017-11" db="EMBL/GenBank/DDBJ databases">
        <title>Complete genome sequence of Sphingomonas sp. Strain Cra20, a psychrotolerant potential plant growth promoting rhizobacteria.</title>
        <authorList>
            <person name="Luo Y."/>
        </authorList>
    </citation>
    <scope>NUCLEOTIDE SEQUENCE [LARGE SCALE GENOMIC DNA]</scope>
    <source>
        <strain evidence="3 4">Cra20</strain>
    </source>
</reference>
<sequence>MMAGALAECGRSDADPRTAAPLVRIAAAGVAEGSAREFTGVVGARVQSDLAFRVGGKVVARLVDAGQAVRRGQQLMRIDSTDYSLAAQAAAGTVAAARARAVQTSADEQRYRDLVSAGAVSASAYDQAKAAALAARAQLSAAEAQARVSRNDASYTTLVADADGIVAATLAEPGQVVGAGQTVVRLARSGPREAIVALPETLHPALGTVAEARTYGGLAGKAQLRQLSDAADPATRTFEARFVLAGTPANAPLGSTVTVRLDIPGQQAAISVPLGAIYDRGHGPGVWVVADRASPKVSWRPVRLTTITDETAIVSAGLRPGERFVALGAHMLHQGQAVRIDAGAVR</sequence>
<name>A0A2K8MDI2_9SPHN</name>
<dbReference type="Gene3D" id="2.40.30.170">
    <property type="match status" value="1"/>
</dbReference>
<dbReference type="OrthoDB" id="9813967at2"/>
<keyword evidence="4" id="KW-1185">Reference proteome</keyword>
<dbReference type="GO" id="GO:1990281">
    <property type="term" value="C:efflux pump complex"/>
    <property type="evidence" value="ECO:0007669"/>
    <property type="project" value="TreeGrafter"/>
</dbReference>
<dbReference type="PANTHER" id="PTHR30469:SF18">
    <property type="entry name" value="RESISTANCE-NODULATION-CELL DIVISION (RND) EFFLUX MEMBRANE FUSION PROTEIN-RELATED"/>
    <property type="match status" value="1"/>
</dbReference>
<dbReference type="AlphaFoldDB" id="A0A2K8MDI2"/>